<sequence>MNRGLTTFLQVVVVALGAGALALMVWEPYLEGRNEHATLTQIYFNDPFLVCVYVASIPVFVAVYRAAKVIGHAGHNEMFSPAAINELRMIRYCAIAVIGFVGVSELYLFFGFTSDDRAGGVFIGMFIALISTVVAASAAMFERVLQNGVDLKTENDLTV</sequence>
<proteinExistence type="predicted"/>
<dbReference type="EMBL" id="CP128986">
    <property type="protein sequence ID" value="WOC13302.1"/>
    <property type="molecule type" value="Genomic_DNA"/>
</dbReference>
<dbReference type="AlphaFoldDB" id="A0AA97GW38"/>
<reference evidence="2" key="1">
    <citation type="submission" date="2023-06" db="EMBL/GenBank/DDBJ databases">
        <title>Gordonia sp. nov. and Pseudochrobactrum sp. nov., two species isolated from the burying beetle Nicrophorus vespilloides.</title>
        <authorList>
            <person name="Poehlein A."/>
            <person name="Guzman J."/>
            <person name="Daniel R."/>
            <person name="Vilcinskas A."/>
        </authorList>
    </citation>
    <scope>NUCLEOTIDE SEQUENCE</scope>
    <source>
        <strain evidence="2">MP11Mi</strain>
    </source>
</reference>
<dbReference type="RefSeq" id="WP_420039134.1">
    <property type="nucleotide sequence ID" value="NZ_CP128986.1"/>
</dbReference>
<evidence type="ECO:0000256" key="1">
    <source>
        <dbReference type="SAM" id="Phobius"/>
    </source>
</evidence>
<gene>
    <name evidence="2" type="ORF">MP11Mi_24030</name>
</gene>
<dbReference type="Pfam" id="PF11188">
    <property type="entry name" value="DUF2975"/>
    <property type="match status" value="1"/>
</dbReference>
<organism evidence="2">
    <name type="scientific">Gordonia sp. MP11Mi</name>
    <dbReference type="NCBI Taxonomy" id="3022769"/>
    <lineage>
        <taxon>Bacteria</taxon>
        <taxon>Bacillati</taxon>
        <taxon>Actinomycetota</taxon>
        <taxon>Actinomycetes</taxon>
        <taxon>Mycobacteriales</taxon>
        <taxon>Gordoniaceae</taxon>
        <taxon>Gordonia</taxon>
    </lineage>
</organism>
<dbReference type="InterPro" id="IPR021354">
    <property type="entry name" value="DUF2975"/>
</dbReference>
<keyword evidence="1" id="KW-0472">Membrane</keyword>
<feature type="transmembrane region" description="Helical" evidence="1">
    <location>
        <begin position="122"/>
        <end position="141"/>
    </location>
</feature>
<feature type="transmembrane region" description="Helical" evidence="1">
    <location>
        <begin position="46"/>
        <end position="67"/>
    </location>
</feature>
<name>A0AA97GW38_9ACTN</name>
<evidence type="ECO:0000313" key="2">
    <source>
        <dbReference type="EMBL" id="WOC13302.1"/>
    </source>
</evidence>
<keyword evidence="1" id="KW-0812">Transmembrane</keyword>
<keyword evidence="1" id="KW-1133">Transmembrane helix</keyword>
<evidence type="ECO:0008006" key="3">
    <source>
        <dbReference type="Google" id="ProtNLM"/>
    </source>
</evidence>
<protein>
    <recommendedName>
        <fullName evidence="3">DUF2975 domain-containing protein</fullName>
    </recommendedName>
</protein>
<accession>A0AA97GW38</accession>
<feature type="transmembrane region" description="Helical" evidence="1">
    <location>
        <begin position="88"/>
        <end position="110"/>
    </location>
</feature>